<evidence type="ECO:0000256" key="3">
    <source>
        <dbReference type="ARBA" id="ARBA00022519"/>
    </source>
</evidence>
<comment type="function">
    <text evidence="12">Fluoride-specific ion channel. Important for reducing fluoride concentration in the cell, thus reducing its toxicity.</text>
</comment>
<comment type="activity regulation">
    <text evidence="12">Na(+) is not transported, but it plays an essential structural role and its presence is essential for fluoride channel function.</text>
</comment>
<evidence type="ECO:0000256" key="6">
    <source>
        <dbReference type="ARBA" id="ARBA00023053"/>
    </source>
</evidence>
<keyword evidence="3" id="KW-0997">Cell inner membrane</keyword>
<evidence type="ECO:0000256" key="8">
    <source>
        <dbReference type="ARBA" id="ARBA00023136"/>
    </source>
</evidence>
<sequence length="129" mass="13446">MGFVIVFLDAGVGGAVRHGVNLIVAHLLGLGFPWATLSINIIGSLLMGILTEIFVMRTGLPQELRLFLTTGILGGFTTFSTFSLDAVGLWERGETSAAILYASASVILAFIAVFAGMALVRGMVGGQTA</sequence>
<name>A0A1Q9AQ83_9HYPH</name>
<keyword evidence="12" id="KW-0479">Metal-binding</keyword>
<feature type="transmembrane region" description="Helical" evidence="12">
    <location>
        <begin position="32"/>
        <end position="54"/>
    </location>
</feature>
<comment type="subcellular location">
    <subcellularLocation>
        <location evidence="1 12">Cell membrane</location>
        <topology evidence="1 12">Multi-pass membrane protein</topology>
    </subcellularLocation>
</comment>
<dbReference type="GO" id="GO:0046872">
    <property type="term" value="F:metal ion binding"/>
    <property type="evidence" value="ECO:0007669"/>
    <property type="project" value="UniProtKB-KW"/>
</dbReference>
<keyword evidence="4 12" id="KW-0812">Transmembrane</keyword>
<keyword evidence="12" id="KW-0813">Transport</keyword>
<keyword evidence="7 12" id="KW-0406">Ion transport</keyword>
<proteinExistence type="inferred from homology"/>
<keyword evidence="8 12" id="KW-0472">Membrane</keyword>
<feature type="transmembrane region" description="Helical" evidence="12">
    <location>
        <begin position="66"/>
        <end position="87"/>
    </location>
</feature>
<comment type="similarity">
    <text evidence="10 12">Belongs to the fluoride channel Fluc/FEX (TC 1.A.43) family.</text>
</comment>
<keyword evidence="5 12" id="KW-1133">Transmembrane helix</keyword>
<organism evidence="13 14">
    <name type="scientific">Xaviernesmea rhizosphaerae</name>
    <dbReference type="NCBI Taxonomy" id="1672749"/>
    <lineage>
        <taxon>Bacteria</taxon>
        <taxon>Pseudomonadati</taxon>
        <taxon>Pseudomonadota</taxon>
        <taxon>Alphaproteobacteria</taxon>
        <taxon>Hyphomicrobiales</taxon>
        <taxon>Rhizobiaceae</taxon>
        <taxon>Rhizobium/Agrobacterium group</taxon>
        <taxon>Xaviernesmea</taxon>
    </lineage>
</organism>
<dbReference type="RefSeq" id="WP_075627911.1">
    <property type="nucleotide sequence ID" value="NZ_MKIO01000015.1"/>
</dbReference>
<dbReference type="GO" id="GO:0005886">
    <property type="term" value="C:plasma membrane"/>
    <property type="evidence" value="ECO:0007669"/>
    <property type="project" value="UniProtKB-SubCell"/>
</dbReference>
<dbReference type="GO" id="GO:0140114">
    <property type="term" value="P:cellular detoxification of fluoride"/>
    <property type="evidence" value="ECO:0007669"/>
    <property type="project" value="UniProtKB-UniRule"/>
</dbReference>
<evidence type="ECO:0000313" key="13">
    <source>
        <dbReference type="EMBL" id="OLP57578.1"/>
    </source>
</evidence>
<keyword evidence="9 12" id="KW-0407">Ion channel</keyword>
<evidence type="ECO:0000256" key="1">
    <source>
        <dbReference type="ARBA" id="ARBA00004651"/>
    </source>
</evidence>
<evidence type="ECO:0000313" key="14">
    <source>
        <dbReference type="Proteomes" id="UP000186143"/>
    </source>
</evidence>
<protein>
    <recommendedName>
        <fullName evidence="12">Fluoride-specific ion channel FluC</fullName>
    </recommendedName>
</protein>
<feature type="transmembrane region" description="Helical" evidence="12">
    <location>
        <begin position="99"/>
        <end position="120"/>
    </location>
</feature>
<dbReference type="NCBIfam" id="TIGR00494">
    <property type="entry name" value="crcB"/>
    <property type="match status" value="1"/>
</dbReference>
<dbReference type="Proteomes" id="UP000186143">
    <property type="component" value="Unassembled WGS sequence"/>
</dbReference>
<dbReference type="STRING" id="1672749.BJF92_23355"/>
<keyword evidence="2 12" id="KW-1003">Cell membrane</keyword>
<evidence type="ECO:0000256" key="12">
    <source>
        <dbReference type="HAMAP-Rule" id="MF_00454"/>
    </source>
</evidence>
<feature type="binding site" evidence="12">
    <location>
        <position position="77"/>
    </location>
    <ligand>
        <name>Na(+)</name>
        <dbReference type="ChEBI" id="CHEBI:29101"/>
        <note>structural</note>
    </ligand>
</feature>
<gene>
    <name evidence="12" type="primary">fluC</name>
    <name evidence="12" type="synonym">crcB</name>
    <name evidence="13" type="ORF">BJF92_23355</name>
</gene>
<dbReference type="AlphaFoldDB" id="A0A1Q9AQ83"/>
<dbReference type="NCBIfam" id="NF010794">
    <property type="entry name" value="PRK14198.1"/>
    <property type="match status" value="1"/>
</dbReference>
<dbReference type="Pfam" id="PF02537">
    <property type="entry name" value="CRCB"/>
    <property type="match status" value="1"/>
</dbReference>
<evidence type="ECO:0000256" key="11">
    <source>
        <dbReference type="ARBA" id="ARBA00035585"/>
    </source>
</evidence>
<evidence type="ECO:0000256" key="2">
    <source>
        <dbReference type="ARBA" id="ARBA00022475"/>
    </source>
</evidence>
<evidence type="ECO:0000256" key="7">
    <source>
        <dbReference type="ARBA" id="ARBA00023065"/>
    </source>
</evidence>
<keyword evidence="6 12" id="KW-0915">Sodium</keyword>
<dbReference type="NCBIfam" id="NF010791">
    <property type="entry name" value="PRK14195.1"/>
    <property type="match status" value="1"/>
</dbReference>
<dbReference type="EMBL" id="MKIO01000015">
    <property type="protein sequence ID" value="OLP57578.1"/>
    <property type="molecule type" value="Genomic_DNA"/>
</dbReference>
<comment type="caution">
    <text evidence="13">The sequence shown here is derived from an EMBL/GenBank/DDBJ whole genome shotgun (WGS) entry which is preliminary data.</text>
</comment>
<comment type="catalytic activity">
    <reaction evidence="11">
        <text>fluoride(in) = fluoride(out)</text>
        <dbReference type="Rhea" id="RHEA:76159"/>
        <dbReference type="ChEBI" id="CHEBI:17051"/>
    </reaction>
    <physiologicalReaction direction="left-to-right" evidence="11">
        <dbReference type="Rhea" id="RHEA:76160"/>
    </physiologicalReaction>
</comment>
<feature type="binding site" evidence="12">
    <location>
        <position position="74"/>
    </location>
    <ligand>
        <name>Na(+)</name>
        <dbReference type="ChEBI" id="CHEBI:29101"/>
        <note>structural</note>
    </ligand>
</feature>
<dbReference type="OrthoDB" id="9806299at2"/>
<reference evidence="13 14" key="1">
    <citation type="submission" date="2016-09" db="EMBL/GenBank/DDBJ databases">
        <title>Rhizobium sp. nov., a novel species isolated from the rice rhizosphere.</title>
        <authorList>
            <person name="Zhao J."/>
            <person name="Zhang X."/>
        </authorList>
    </citation>
    <scope>NUCLEOTIDE SEQUENCE [LARGE SCALE GENOMIC DNA]</scope>
    <source>
        <strain evidence="13 14">MH17</strain>
    </source>
</reference>
<accession>A0A1Q9AQ83</accession>
<evidence type="ECO:0000256" key="5">
    <source>
        <dbReference type="ARBA" id="ARBA00022989"/>
    </source>
</evidence>
<evidence type="ECO:0000256" key="9">
    <source>
        <dbReference type="ARBA" id="ARBA00023303"/>
    </source>
</evidence>
<dbReference type="PANTHER" id="PTHR28259:SF1">
    <property type="entry name" value="FLUORIDE EXPORT PROTEIN 1-RELATED"/>
    <property type="match status" value="1"/>
</dbReference>
<dbReference type="HAMAP" id="MF_00454">
    <property type="entry name" value="FluC"/>
    <property type="match status" value="1"/>
</dbReference>
<dbReference type="GO" id="GO:0062054">
    <property type="term" value="F:fluoride channel activity"/>
    <property type="evidence" value="ECO:0007669"/>
    <property type="project" value="UniProtKB-UniRule"/>
</dbReference>
<evidence type="ECO:0000256" key="10">
    <source>
        <dbReference type="ARBA" id="ARBA00035120"/>
    </source>
</evidence>
<dbReference type="InterPro" id="IPR003691">
    <property type="entry name" value="FluC"/>
</dbReference>
<evidence type="ECO:0000256" key="4">
    <source>
        <dbReference type="ARBA" id="ARBA00022692"/>
    </source>
</evidence>
<dbReference type="PANTHER" id="PTHR28259">
    <property type="entry name" value="FLUORIDE EXPORT PROTEIN 1-RELATED"/>
    <property type="match status" value="1"/>
</dbReference>